<reference evidence="6 7" key="1">
    <citation type="submission" date="2017-05" db="EMBL/GenBank/DDBJ databases">
        <authorList>
            <person name="Song R."/>
            <person name="Chenine A.L."/>
            <person name="Ruprecht R.M."/>
        </authorList>
    </citation>
    <scope>NUCLEOTIDE SEQUENCE [LARGE SCALE GENOMIC DNA]</scope>
    <source>
        <strain evidence="6 7">CECT 8663</strain>
    </source>
</reference>
<dbReference type="GO" id="GO:0016846">
    <property type="term" value="F:carbon-sulfur lyase activity"/>
    <property type="evidence" value="ECO:0007669"/>
    <property type="project" value="InterPro"/>
</dbReference>
<dbReference type="Gene3D" id="3.90.1590.10">
    <property type="entry name" value="glutathione-dependent formaldehyde- activating enzyme (gfa)"/>
    <property type="match status" value="1"/>
</dbReference>
<dbReference type="PROSITE" id="PS51891">
    <property type="entry name" value="CENP_V_GFA"/>
    <property type="match status" value="1"/>
</dbReference>
<dbReference type="PANTHER" id="PTHR33337:SF40">
    <property type="entry name" value="CENP-V_GFA DOMAIN-CONTAINING PROTEIN-RELATED"/>
    <property type="match status" value="1"/>
</dbReference>
<evidence type="ECO:0000256" key="1">
    <source>
        <dbReference type="ARBA" id="ARBA00005495"/>
    </source>
</evidence>
<dbReference type="GO" id="GO:0046872">
    <property type="term" value="F:metal ion binding"/>
    <property type="evidence" value="ECO:0007669"/>
    <property type="project" value="UniProtKB-KW"/>
</dbReference>
<name>A0A238KLD4_9RHOB</name>
<keyword evidence="3" id="KW-0862">Zinc</keyword>
<dbReference type="InterPro" id="IPR006913">
    <property type="entry name" value="CENP-V/GFA"/>
</dbReference>
<dbReference type="RefSeq" id="WP_170125872.1">
    <property type="nucleotide sequence ID" value="NZ_FXYH01000009.1"/>
</dbReference>
<proteinExistence type="inferred from homology"/>
<evidence type="ECO:0000313" key="7">
    <source>
        <dbReference type="Proteomes" id="UP000220836"/>
    </source>
</evidence>
<dbReference type="InterPro" id="IPR011057">
    <property type="entry name" value="Mss4-like_sf"/>
</dbReference>
<dbReference type="AlphaFoldDB" id="A0A238KLD4"/>
<evidence type="ECO:0000256" key="2">
    <source>
        <dbReference type="ARBA" id="ARBA00022723"/>
    </source>
</evidence>
<accession>A0A238KLD4</accession>
<dbReference type="Proteomes" id="UP000220836">
    <property type="component" value="Unassembled WGS sequence"/>
</dbReference>
<sequence>MATKTGQCLCGAVKLTANNVPSTFNICYCDMCKRWAGGRWMGIYIANQDLELTGKDAVTALATSDWAERAFCNKCGSSLWYKVTDGPYSDGYSIGVGLLNDTSDLTLDTEYYTDRKTHAYDFPDGRKQMTEAEVLAFFVPAEEGEPE</sequence>
<keyword evidence="7" id="KW-1185">Reference proteome</keyword>
<keyword evidence="2" id="KW-0479">Metal-binding</keyword>
<keyword evidence="4" id="KW-0456">Lyase</keyword>
<organism evidence="6 7">
    <name type="scientific">Pelagimonas varians</name>
    <dbReference type="NCBI Taxonomy" id="696760"/>
    <lineage>
        <taxon>Bacteria</taxon>
        <taxon>Pseudomonadati</taxon>
        <taxon>Pseudomonadota</taxon>
        <taxon>Alphaproteobacteria</taxon>
        <taxon>Rhodobacterales</taxon>
        <taxon>Roseobacteraceae</taxon>
        <taxon>Pelagimonas</taxon>
    </lineage>
</organism>
<evidence type="ECO:0000256" key="3">
    <source>
        <dbReference type="ARBA" id="ARBA00022833"/>
    </source>
</evidence>
<dbReference type="EMBL" id="FXYH01000009">
    <property type="protein sequence ID" value="SMX43601.1"/>
    <property type="molecule type" value="Genomic_DNA"/>
</dbReference>
<evidence type="ECO:0000256" key="4">
    <source>
        <dbReference type="ARBA" id="ARBA00023239"/>
    </source>
</evidence>
<feature type="domain" description="CENP-V/GFA" evidence="5">
    <location>
        <begin position="4"/>
        <end position="121"/>
    </location>
</feature>
<comment type="similarity">
    <text evidence="1">Belongs to the Gfa family.</text>
</comment>
<gene>
    <name evidence="6" type="ORF">PEV8663_02713</name>
</gene>
<protein>
    <submittedName>
        <fullName evidence="6">Glutathione-dependent formaldehyde-activating enzyme</fullName>
    </submittedName>
</protein>
<dbReference type="PANTHER" id="PTHR33337">
    <property type="entry name" value="GFA DOMAIN-CONTAINING PROTEIN"/>
    <property type="match status" value="1"/>
</dbReference>
<evidence type="ECO:0000259" key="5">
    <source>
        <dbReference type="PROSITE" id="PS51891"/>
    </source>
</evidence>
<dbReference type="SUPFAM" id="SSF51316">
    <property type="entry name" value="Mss4-like"/>
    <property type="match status" value="1"/>
</dbReference>
<dbReference type="Pfam" id="PF04828">
    <property type="entry name" value="GFA"/>
    <property type="match status" value="1"/>
</dbReference>
<evidence type="ECO:0000313" key="6">
    <source>
        <dbReference type="EMBL" id="SMX43601.1"/>
    </source>
</evidence>